<reference evidence="2" key="1">
    <citation type="journal article" date="2019" name="Int. J. Syst. Evol. Microbiol.">
        <title>The Global Catalogue of Microorganisms (GCM) 10K type strain sequencing project: providing services to taxonomists for standard genome sequencing and annotation.</title>
        <authorList>
            <consortium name="The Broad Institute Genomics Platform"/>
            <consortium name="The Broad Institute Genome Sequencing Center for Infectious Disease"/>
            <person name="Wu L."/>
            <person name="Ma J."/>
        </authorList>
    </citation>
    <scope>NUCLEOTIDE SEQUENCE [LARGE SCALE GENOMIC DNA]</scope>
    <source>
        <strain evidence="2">CCM 8479</strain>
    </source>
</reference>
<name>A0ABW0DKG2_STRFI</name>
<dbReference type="EMBL" id="JBHSKL010000059">
    <property type="protein sequence ID" value="MFC5229947.1"/>
    <property type="molecule type" value="Genomic_DNA"/>
</dbReference>
<evidence type="ECO:0000313" key="2">
    <source>
        <dbReference type="Proteomes" id="UP001596156"/>
    </source>
</evidence>
<accession>A0ABW0DKG2</accession>
<dbReference type="Proteomes" id="UP001596156">
    <property type="component" value="Unassembled WGS sequence"/>
</dbReference>
<gene>
    <name evidence="1" type="ORF">ACFPN6_36635</name>
</gene>
<evidence type="ECO:0000313" key="1">
    <source>
        <dbReference type="EMBL" id="MFC5229947.1"/>
    </source>
</evidence>
<protein>
    <submittedName>
        <fullName evidence="1">Uncharacterized protein</fullName>
    </submittedName>
</protein>
<dbReference type="RefSeq" id="WP_344645375.1">
    <property type="nucleotide sequence ID" value="NZ_BAAASS010000015.1"/>
</dbReference>
<keyword evidence="2" id="KW-1185">Reference proteome</keyword>
<proteinExistence type="predicted"/>
<comment type="caution">
    <text evidence="1">The sequence shown here is derived from an EMBL/GenBank/DDBJ whole genome shotgun (WGS) entry which is preliminary data.</text>
</comment>
<organism evidence="1 2">
    <name type="scientific">Streptomyces fimbriatus</name>
    <dbReference type="NCBI Taxonomy" id="68197"/>
    <lineage>
        <taxon>Bacteria</taxon>
        <taxon>Bacillati</taxon>
        <taxon>Actinomycetota</taxon>
        <taxon>Actinomycetes</taxon>
        <taxon>Kitasatosporales</taxon>
        <taxon>Streptomycetaceae</taxon>
        <taxon>Streptomyces</taxon>
    </lineage>
</organism>
<sequence>MPARSAGAPGILVSDAQAAAEARDPTGGIGARAVSDCVGAEPAARTAGAVVVHTERYSLDEAPLAYERPHAGEVRGRAVVPHG</sequence>